<comment type="function">
    <text evidence="1">With S4 and S12 plays an important role in translational accuracy.</text>
</comment>
<evidence type="ECO:0000256" key="10">
    <source>
        <dbReference type="PROSITE-ProRule" id="PRU00268"/>
    </source>
</evidence>
<dbReference type="InterPro" id="IPR020568">
    <property type="entry name" value="Ribosomal_Su5_D2-typ_SF"/>
</dbReference>
<proteinExistence type="inferred from homology"/>
<dbReference type="PROSITE" id="PS00585">
    <property type="entry name" value="RIBOSOMAL_S5"/>
    <property type="match status" value="1"/>
</dbReference>
<evidence type="ECO:0000256" key="6">
    <source>
        <dbReference type="ARBA" id="ARBA00023274"/>
    </source>
</evidence>
<dbReference type="HAMAP" id="MF_01307_B">
    <property type="entry name" value="Ribosomal_uS5_B"/>
    <property type="match status" value="1"/>
</dbReference>
<dbReference type="EnsemblPlants" id="Pp3c11_10680V3.3">
    <property type="protein sequence ID" value="Pp3c11_10680V3.3"/>
    <property type="gene ID" value="Pp3c11_10680"/>
</dbReference>
<comment type="subunit">
    <text evidence="7">Part of the 30S ribosomal subunit. Contacts protein S4.</text>
</comment>
<dbReference type="PANTHER" id="PTHR48277:SF1">
    <property type="entry name" value="MITOCHONDRIAL RIBOSOMAL PROTEIN S5"/>
    <property type="match status" value="1"/>
</dbReference>
<dbReference type="FunFam" id="3.30.160.20:FF:000001">
    <property type="entry name" value="30S ribosomal protein S5"/>
    <property type="match status" value="1"/>
</dbReference>
<evidence type="ECO:0000256" key="9">
    <source>
        <dbReference type="ARBA" id="ARBA00035347"/>
    </source>
</evidence>
<evidence type="ECO:0000256" key="2">
    <source>
        <dbReference type="ARBA" id="ARBA00008945"/>
    </source>
</evidence>
<feature type="domain" description="S5 DRBM" evidence="13">
    <location>
        <begin position="137"/>
        <end position="200"/>
    </location>
</feature>
<evidence type="ECO:0000313" key="14">
    <source>
        <dbReference type="EMBL" id="PNR45100.1"/>
    </source>
</evidence>
<dbReference type="InterPro" id="IPR018192">
    <property type="entry name" value="Ribosomal_uS5_N_CS"/>
</dbReference>
<dbReference type="Pfam" id="PF00333">
    <property type="entry name" value="Ribosomal_S5"/>
    <property type="match status" value="1"/>
</dbReference>
<dbReference type="InterPro" id="IPR005324">
    <property type="entry name" value="Ribosomal_uS5_C"/>
</dbReference>
<evidence type="ECO:0000256" key="4">
    <source>
        <dbReference type="ARBA" id="ARBA00022884"/>
    </source>
</evidence>
<dbReference type="InterPro" id="IPR005712">
    <property type="entry name" value="Ribosomal_uS5_bac-type"/>
</dbReference>
<dbReference type="EMBL" id="ABEU02000011">
    <property type="protein sequence ID" value="PNR45100.1"/>
    <property type="molecule type" value="Genomic_DNA"/>
</dbReference>
<keyword evidence="4" id="KW-0694">RNA-binding</keyword>
<dbReference type="Gramene" id="Pp3c11_10680V3.2">
    <property type="protein sequence ID" value="Pp3c11_10680V3.2"/>
    <property type="gene ID" value="Pp3c11_10680"/>
</dbReference>
<dbReference type="GO" id="GO:0006412">
    <property type="term" value="P:translation"/>
    <property type="evidence" value="ECO:0000318"/>
    <property type="project" value="GO_Central"/>
</dbReference>
<dbReference type="RefSeq" id="XP_024389371.1">
    <property type="nucleotide sequence ID" value="XM_024533603.2"/>
</dbReference>
<dbReference type="InterPro" id="IPR014721">
    <property type="entry name" value="Ribsml_uS5_D2-typ_fold_subgr"/>
</dbReference>
<dbReference type="PaxDb" id="3218-PP1S61_236V6.2"/>
<dbReference type="SUPFAM" id="SSF54768">
    <property type="entry name" value="dsRNA-binding domain-like"/>
    <property type="match status" value="1"/>
</dbReference>
<accession>A0A2K1JUA1</accession>
<dbReference type="OrthoDB" id="309483at2759"/>
<keyword evidence="5 10" id="KW-0689">Ribosomal protein</keyword>
<dbReference type="Gene3D" id="3.30.160.20">
    <property type="match status" value="1"/>
</dbReference>
<dbReference type="Proteomes" id="UP000006727">
    <property type="component" value="Chromosome 11"/>
</dbReference>
<evidence type="ECO:0000259" key="13">
    <source>
        <dbReference type="PROSITE" id="PS50881"/>
    </source>
</evidence>
<reference evidence="14 16" key="1">
    <citation type="journal article" date="2008" name="Science">
        <title>The Physcomitrella genome reveals evolutionary insights into the conquest of land by plants.</title>
        <authorList>
            <person name="Rensing S."/>
            <person name="Lang D."/>
            <person name="Zimmer A."/>
            <person name="Terry A."/>
            <person name="Salamov A."/>
            <person name="Shapiro H."/>
            <person name="Nishiyama T."/>
            <person name="Perroud P.-F."/>
            <person name="Lindquist E."/>
            <person name="Kamisugi Y."/>
            <person name="Tanahashi T."/>
            <person name="Sakakibara K."/>
            <person name="Fujita T."/>
            <person name="Oishi K."/>
            <person name="Shin-I T."/>
            <person name="Kuroki Y."/>
            <person name="Toyoda A."/>
            <person name="Suzuki Y."/>
            <person name="Hashimoto A."/>
            <person name="Yamaguchi K."/>
            <person name="Sugano A."/>
            <person name="Kohara Y."/>
            <person name="Fujiyama A."/>
            <person name="Anterola A."/>
            <person name="Aoki S."/>
            <person name="Ashton N."/>
            <person name="Barbazuk W.B."/>
            <person name="Barker E."/>
            <person name="Bennetzen J."/>
            <person name="Bezanilla M."/>
            <person name="Blankenship R."/>
            <person name="Cho S.H."/>
            <person name="Dutcher S."/>
            <person name="Estelle M."/>
            <person name="Fawcett J.A."/>
            <person name="Gundlach H."/>
            <person name="Hanada K."/>
            <person name="Heyl A."/>
            <person name="Hicks K.A."/>
            <person name="Hugh J."/>
            <person name="Lohr M."/>
            <person name="Mayer K."/>
            <person name="Melkozernov A."/>
            <person name="Murata T."/>
            <person name="Nelson D."/>
            <person name="Pils B."/>
            <person name="Prigge M."/>
            <person name="Reiss B."/>
            <person name="Renner T."/>
            <person name="Rombauts S."/>
            <person name="Rushton P."/>
            <person name="Sanderfoot A."/>
            <person name="Schween G."/>
            <person name="Shiu S.-H."/>
            <person name="Stueber K."/>
            <person name="Theodoulou F.L."/>
            <person name="Tu H."/>
            <person name="Van de Peer Y."/>
            <person name="Verrier P.J."/>
            <person name="Waters E."/>
            <person name="Wood A."/>
            <person name="Yang L."/>
            <person name="Cove D."/>
            <person name="Cuming A."/>
            <person name="Hasebe M."/>
            <person name="Lucas S."/>
            <person name="Mishler D.B."/>
            <person name="Reski R."/>
            <person name="Grigoriev I."/>
            <person name="Quatrano R.S."/>
            <person name="Boore J.L."/>
        </authorList>
    </citation>
    <scope>NUCLEOTIDE SEQUENCE [LARGE SCALE GENOMIC DNA]</scope>
    <source>
        <strain evidence="15 16">cv. Gransden 2004</strain>
    </source>
</reference>
<comment type="similarity">
    <text evidence="2 11">Belongs to the universal ribosomal protein uS5 family.</text>
</comment>
<dbReference type="Gramene" id="Pp3c11_10680V3.3">
    <property type="protein sequence ID" value="Pp3c11_10680V3.3"/>
    <property type="gene ID" value="Pp3c11_10680"/>
</dbReference>
<dbReference type="OMA" id="MATCMAN"/>
<evidence type="ECO:0000256" key="12">
    <source>
        <dbReference type="SAM" id="MobiDB-lite"/>
    </source>
</evidence>
<evidence type="ECO:0000256" key="1">
    <source>
        <dbReference type="ARBA" id="ARBA00002524"/>
    </source>
</evidence>
<dbReference type="Pfam" id="PF03719">
    <property type="entry name" value="Ribosomal_S5_C"/>
    <property type="match status" value="1"/>
</dbReference>
<dbReference type="GO" id="GO:0042254">
    <property type="term" value="P:ribosome biogenesis"/>
    <property type="evidence" value="ECO:0007669"/>
    <property type="project" value="UniProtKB-ARBA"/>
</dbReference>
<dbReference type="Gramene" id="Pp3c11_10680V3.4">
    <property type="protein sequence ID" value="Pp3c11_10680V3.4"/>
    <property type="gene ID" value="Pp3c11_10680"/>
</dbReference>
<evidence type="ECO:0000256" key="7">
    <source>
        <dbReference type="ARBA" id="ARBA00025844"/>
    </source>
</evidence>
<dbReference type="FunFam" id="3.30.230.10:FF:000002">
    <property type="entry name" value="30S ribosomal protein S5"/>
    <property type="match status" value="1"/>
</dbReference>
<dbReference type="GO" id="GO:0003735">
    <property type="term" value="F:structural constituent of ribosome"/>
    <property type="evidence" value="ECO:0000318"/>
    <property type="project" value="GO_Central"/>
</dbReference>
<dbReference type="PANTHER" id="PTHR48277">
    <property type="entry name" value="MITOCHONDRIAL RIBOSOMAL PROTEIN S5"/>
    <property type="match status" value="1"/>
</dbReference>
<evidence type="ECO:0000256" key="5">
    <source>
        <dbReference type="ARBA" id="ARBA00022980"/>
    </source>
</evidence>
<dbReference type="RefSeq" id="XP_024389370.1">
    <property type="nucleotide sequence ID" value="XM_024533602.2"/>
</dbReference>
<evidence type="ECO:0000313" key="15">
    <source>
        <dbReference type="EnsemblPlants" id="Pp3c11_10680V3.1"/>
    </source>
</evidence>
<dbReference type="GeneID" id="112288893"/>
<organism evidence="14">
    <name type="scientific">Physcomitrium patens</name>
    <name type="common">Spreading-leaved earth moss</name>
    <name type="synonym">Physcomitrella patens</name>
    <dbReference type="NCBI Taxonomy" id="3218"/>
    <lineage>
        <taxon>Eukaryota</taxon>
        <taxon>Viridiplantae</taxon>
        <taxon>Streptophyta</taxon>
        <taxon>Embryophyta</taxon>
        <taxon>Bryophyta</taxon>
        <taxon>Bryophytina</taxon>
        <taxon>Bryopsida</taxon>
        <taxon>Funariidae</taxon>
        <taxon>Funariales</taxon>
        <taxon>Funariaceae</taxon>
        <taxon>Physcomitrium</taxon>
    </lineage>
</organism>
<protein>
    <recommendedName>
        <fullName evidence="8">Small ribosomal subunit protein uS5c</fullName>
    </recommendedName>
    <alternativeName>
        <fullName evidence="9">30S ribosomal protein S5, chloroplastic</fullName>
    </alternativeName>
</protein>
<gene>
    <name evidence="15" type="primary">LOC112288893</name>
    <name evidence="14" type="ORF">PHYPA_014871</name>
</gene>
<evidence type="ECO:0000313" key="16">
    <source>
        <dbReference type="Proteomes" id="UP000006727"/>
    </source>
</evidence>
<dbReference type="EnsemblPlants" id="Pp3c11_10680V3.2">
    <property type="protein sequence ID" value="Pp3c11_10680V3.2"/>
    <property type="gene ID" value="Pp3c11_10680"/>
</dbReference>
<dbReference type="STRING" id="3218.A0A2K1JUA1"/>
<evidence type="ECO:0000256" key="11">
    <source>
        <dbReference type="RuleBase" id="RU003823"/>
    </source>
</evidence>
<sequence length="293" mass="30849">MAANAFLANRLTAAPSLASASCSHTSSALEASPAVCGVVTRPAAPTMSLSSAMWGMKLQTSVAPKPVKAGSSIAVAAYDDDEEEESEEDITAAYEALYGKAFEGLKKGSSDDDNLGDESRGRRGGDRRGGKNTEDKMEERVVQIRRVTKVVKGGKQMSFRAVVVIGDKKGTVGVGVGSAKEVITAVQKSATDARRHLVTVPMTKYLTFPHRADGEYGAAKVMLRPAATGTGVIAGGAVRVVLELAGVENALGKELGSKNPLNNARAVVEAVGKMKQFRDVARDRGIPMEELWK</sequence>
<dbReference type="SUPFAM" id="SSF54211">
    <property type="entry name" value="Ribosomal protein S5 domain 2-like"/>
    <property type="match status" value="1"/>
</dbReference>
<dbReference type="InterPro" id="IPR013810">
    <property type="entry name" value="Ribosomal_uS5_N"/>
</dbReference>
<dbReference type="EnsemblPlants" id="Pp3c11_10680V3.4">
    <property type="protein sequence ID" value="Pp3c11_10680V3.4"/>
    <property type="gene ID" value="Pp3c11_10680"/>
</dbReference>
<evidence type="ECO:0000256" key="8">
    <source>
        <dbReference type="ARBA" id="ARBA00035156"/>
    </source>
</evidence>
<dbReference type="KEGG" id="ppp:112288893"/>
<dbReference type="NCBIfam" id="TIGR01021">
    <property type="entry name" value="rpsE_bact"/>
    <property type="match status" value="1"/>
</dbReference>
<dbReference type="EnsemblPlants" id="Pp3c11_10680V3.1">
    <property type="protein sequence ID" value="Pp3c11_10680V3.1"/>
    <property type="gene ID" value="Pp3c11_10680"/>
</dbReference>
<feature type="compositionally biased region" description="Basic and acidic residues" evidence="12">
    <location>
        <begin position="117"/>
        <end position="139"/>
    </location>
</feature>
<dbReference type="GO" id="GO:0003729">
    <property type="term" value="F:mRNA binding"/>
    <property type="evidence" value="ECO:0007669"/>
    <property type="project" value="UniProtKB-ARBA"/>
</dbReference>
<dbReference type="GO" id="GO:0019843">
    <property type="term" value="F:rRNA binding"/>
    <property type="evidence" value="ECO:0007669"/>
    <property type="project" value="UniProtKB-KW"/>
</dbReference>
<name>A0A2K1JUA1_PHYPA</name>
<dbReference type="InterPro" id="IPR000851">
    <property type="entry name" value="Ribosomal_uS5"/>
</dbReference>
<dbReference type="Gramene" id="Pp3c11_10680V3.1">
    <property type="protein sequence ID" value="Pp3c11_10680V3.1"/>
    <property type="gene ID" value="Pp3c11_10680"/>
</dbReference>
<reference evidence="14 16" key="2">
    <citation type="journal article" date="2018" name="Plant J.">
        <title>The Physcomitrella patens chromosome-scale assembly reveals moss genome structure and evolution.</title>
        <authorList>
            <person name="Lang D."/>
            <person name="Ullrich K.K."/>
            <person name="Murat F."/>
            <person name="Fuchs J."/>
            <person name="Jenkins J."/>
            <person name="Haas F.B."/>
            <person name="Piednoel M."/>
            <person name="Gundlach H."/>
            <person name="Van Bel M."/>
            <person name="Meyberg R."/>
            <person name="Vives C."/>
            <person name="Morata J."/>
            <person name="Symeonidi A."/>
            <person name="Hiss M."/>
            <person name="Muchero W."/>
            <person name="Kamisugi Y."/>
            <person name="Saleh O."/>
            <person name="Blanc G."/>
            <person name="Decker E.L."/>
            <person name="van Gessel N."/>
            <person name="Grimwood J."/>
            <person name="Hayes R.D."/>
            <person name="Graham S.W."/>
            <person name="Gunter L.E."/>
            <person name="McDaniel S.F."/>
            <person name="Hoernstein S.N.W."/>
            <person name="Larsson A."/>
            <person name="Li F.W."/>
            <person name="Perroud P.F."/>
            <person name="Phillips J."/>
            <person name="Ranjan P."/>
            <person name="Rokshar D.S."/>
            <person name="Rothfels C.J."/>
            <person name="Schneider L."/>
            <person name="Shu S."/>
            <person name="Stevenson D.W."/>
            <person name="Thummler F."/>
            <person name="Tillich M."/>
            <person name="Villarreal Aguilar J.C."/>
            <person name="Widiez T."/>
            <person name="Wong G.K."/>
            <person name="Wymore A."/>
            <person name="Zhang Y."/>
            <person name="Zimmer A.D."/>
            <person name="Quatrano R.S."/>
            <person name="Mayer K.F.X."/>
            <person name="Goodstein D."/>
            <person name="Casacuberta J.M."/>
            <person name="Vandepoele K."/>
            <person name="Reski R."/>
            <person name="Cuming A.C."/>
            <person name="Tuskan G.A."/>
            <person name="Maumus F."/>
            <person name="Salse J."/>
            <person name="Schmutz J."/>
            <person name="Rensing S.A."/>
        </authorList>
    </citation>
    <scope>NUCLEOTIDE SEQUENCE [LARGE SCALE GENOMIC DNA]</scope>
    <source>
        <strain evidence="15 16">cv. Gransden 2004</strain>
    </source>
</reference>
<keyword evidence="16" id="KW-1185">Reference proteome</keyword>
<dbReference type="GO" id="GO:0005763">
    <property type="term" value="C:mitochondrial small ribosomal subunit"/>
    <property type="evidence" value="ECO:0000318"/>
    <property type="project" value="GO_Central"/>
</dbReference>
<keyword evidence="6 10" id="KW-0687">Ribonucleoprotein</keyword>
<reference evidence="15" key="3">
    <citation type="submission" date="2020-12" db="UniProtKB">
        <authorList>
            <consortium name="EnsemblPlants"/>
        </authorList>
    </citation>
    <scope>IDENTIFICATION</scope>
</reference>
<keyword evidence="3" id="KW-0699">rRNA-binding</keyword>
<dbReference type="AlphaFoldDB" id="A0A2K1JUA1"/>
<evidence type="ECO:0000256" key="3">
    <source>
        <dbReference type="ARBA" id="ARBA00022730"/>
    </source>
</evidence>
<dbReference type="FunCoup" id="A0A2K1JUA1">
    <property type="interactions" value="1428"/>
</dbReference>
<feature type="region of interest" description="Disordered" evidence="12">
    <location>
        <begin position="107"/>
        <end position="139"/>
    </location>
</feature>
<dbReference type="Gene3D" id="3.30.230.10">
    <property type="match status" value="1"/>
</dbReference>
<dbReference type="PROSITE" id="PS50881">
    <property type="entry name" value="S5_DSRBD"/>
    <property type="match status" value="1"/>
</dbReference>